<name>A0A2G8L7Z7_STIJA</name>
<dbReference type="AlphaFoldDB" id="A0A2G8L7Z7"/>
<dbReference type="InterPro" id="IPR000884">
    <property type="entry name" value="TSP1_rpt"/>
</dbReference>
<organism evidence="5 6">
    <name type="scientific">Stichopus japonicus</name>
    <name type="common">Sea cucumber</name>
    <dbReference type="NCBI Taxonomy" id="307972"/>
    <lineage>
        <taxon>Eukaryota</taxon>
        <taxon>Metazoa</taxon>
        <taxon>Echinodermata</taxon>
        <taxon>Eleutherozoa</taxon>
        <taxon>Echinozoa</taxon>
        <taxon>Holothuroidea</taxon>
        <taxon>Aspidochirotacea</taxon>
        <taxon>Aspidochirotida</taxon>
        <taxon>Stichopodidae</taxon>
        <taxon>Apostichopus</taxon>
    </lineage>
</organism>
<gene>
    <name evidence="5" type="ORF">BSL78_06702</name>
</gene>
<dbReference type="GO" id="GO:0030036">
    <property type="term" value="P:actin cytoskeleton organization"/>
    <property type="evidence" value="ECO:0007669"/>
    <property type="project" value="TreeGrafter"/>
</dbReference>
<sequence length="569" mass="63977">MACRRLGECLVRSLSPGASPCGVGMRQRDVSCLKIDEGGFTTIANSSLCPSESTPAIREVCSKPCFELFLALLQEEIQGHSAPCISRHRRLPLPDRISTLRINLNCFQYFWNASGWSSCMLGENAECGHGRKTRLLTCASVTGALVDNQLCEKFAFNAMPEITNVCSVECPLDCKMSVWSEWSTCPQTCGTHRLQTRSRTIIQNPNDRGRPCPSSLVQSRPCEAVPCYTFRHSDWGPCIAQGECGSGLRHRNVTCHQPEGQQVDFDLCLKFRSSLYHSNMNISQRGHELLQTVEECQVPCPGECQRGDWSQWSDCNIHCSDGRHLDTQGTQVRSRASLTLREDCPGDEVETRSCRGTVCYEFTWKTDEWNLGSRNVWCERSDGMIVTGGCSENLKPNVNAVCSKGCPVQNSFCSENELCSCMKKFKPMYSQESGMLAECVDAKWKESQGADLISVISTKSPDMTKDSNAGQLGDDMFGFDLHALNVGMGTKLKEGRLNLYYRFLTLLVWDSSHCDNCNDLHRLCNMLLLYKEEDQQEKDDKLPQPQYRDYQNSFWDESAKMKYTGEIDL</sequence>
<accession>A0A2G8L7Z7</accession>
<dbReference type="Proteomes" id="UP000230750">
    <property type="component" value="Unassembled WGS sequence"/>
</dbReference>
<evidence type="ECO:0000256" key="1">
    <source>
        <dbReference type="ARBA" id="ARBA00022729"/>
    </source>
</evidence>
<comment type="caution">
    <text evidence="5">The sequence shown here is derived from an EMBL/GenBank/DDBJ whole genome shotgun (WGS) entry which is preliminary data.</text>
</comment>
<evidence type="ECO:0000313" key="6">
    <source>
        <dbReference type="Proteomes" id="UP000230750"/>
    </source>
</evidence>
<evidence type="ECO:0000313" key="5">
    <source>
        <dbReference type="EMBL" id="PIK56389.1"/>
    </source>
</evidence>
<evidence type="ECO:0000256" key="3">
    <source>
        <dbReference type="ARBA" id="ARBA00023180"/>
    </source>
</evidence>
<evidence type="ECO:0000259" key="4">
    <source>
        <dbReference type="Pfam" id="PF19028"/>
    </source>
</evidence>
<dbReference type="SMART" id="SM00209">
    <property type="entry name" value="TSP1"/>
    <property type="match status" value="4"/>
</dbReference>
<dbReference type="PROSITE" id="PS50092">
    <property type="entry name" value="TSP1"/>
    <property type="match status" value="3"/>
</dbReference>
<dbReference type="Pfam" id="PF19030">
    <property type="entry name" value="TSP1_ADAMTS"/>
    <property type="match status" value="1"/>
</dbReference>
<dbReference type="GO" id="GO:0005886">
    <property type="term" value="C:plasma membrane"/>
    <property type="evidence" value="ECO:0007669"/>
    <property type="project" value="TreeGrafter"/>
</dbReference>
<dbReference type="Gene3D" id="2.20.100.10">
    <property type="entry name" value="Thrombospondin type-1 (TSP1) repeat"/>
    <property type="match status" value="2"/>
</dbReference>
<dbReference type="OrthoDB" id="5814848at2759"/>
<dbReference type="EMBL" id="MRZV01000177">
    <property type="protein sequence ID" value="PIK56389.1"/>
    <property type="molecule type" value="Genomic_DNA"/>
</dbReference>
<dbReference type="SUPFAM" id="SSF82895">
    <property type="entry name" value="TSP-1 type 1 repeat"/>
    <property type="match status" value="4"/>
</dbReference>
<dbReference type="STRING" id="307972.A0A2G8L7Z7"/>
<proteinExistence type="predicted"/>
<keyword evidence="3" id="KW-0325">Glycoprotein</keyword>
<dbReference type="PANTHER" id="PTHR11311:SF30">
    <property type="entry name" value="SPONDIN-LIKE TSP1 DOMAIN-CONTAINING PROTEIN"/>
    <property type="match status" value="1"/>
</dbReference>
<dbReference type="Pfam" id="PF00090">
    <property type="entry name" value="TSP_1"/>
    <property type="match status" value="2"/>
</dbReference>
<dbReference type="Pfam" id="PF19028">
    <property type="entry name" value="TSP1_spondin"/>
    <property type="match status" value="1"/>
</dbReference>
<protein>
    <submittedName>
        <fullName evidence="5">Putative thrombospondin type-1 domain-containing protein 7B isofor m X1</fullName>
    </submittedName>
</protein>
<keyword evidence="1" id="KW-0732">Signal</keyword>
<dbReference type="InterPro" id="IPR051418">
    <property type="entry name" value="Spondin/Thrombospondin_T1"/>
</dbReference>
<reference evidence="5 6" key="1">
    <citation type="journal article" date="2017" name="PLoS Biol.">
        <title>The sea cucumber genome provides insights into morphological evolution and visceral regeneration.</title>
        <authorList>
            <person name="Zhang X."/>
            <person name="Sun L."/>
            <person name="Yuan J."/>
            <person name="Sun Y."/>
            <person name="Gao Y."/>
            <person name="Zhang L."/>
            <person name="Li S."/>
            <person name="Dai H."/>
            <person name="Hamel J.F."/>
            <person name="Liu C."/>
            <person name="Yu Y."/>
            <person name="Liu S."/>
            <person name="Lin W."/>
            <person name="Guo K."/>
            <person name="Jin S."/>
            <person name="Xu P."/>
            <person name="Storey K.B."/>
            <person name="Huan P."/>
            <person name="Zhang T."/>
            <person name="Zhou Y."/>
            <person name="Zhang J."/>
            <person name="Lin C."/>
            <person name="Li X."/>
            <person name="Xing L."/>
            <person name="Huo D."/>
            <person name="Sun M."/>
            <person name="Wang L."/>
            <person name="Mercier A."/>
            <person name="Li F."/>
            <person name="Yang H."/>
            <person name="Xiang J."/>
        </authorList>
    </citation>
    <scope>NUCLEOTIDE SEQUENCE [LARGE SCALE GENOMIC DNA]</scope>
    <source>
        <strain evidence="5">Shaxun</strain>
        <tissue evidence="5">Muscle</tissue>
    </source>
</reference>
<keyword evidence="2" id="KW-1015">Disulfide bond</keyword>
<keyword evidence="6" id="KW-1185">Reference proteome</keyword>
<dbReference type="InterPro" id="IPR036383">
    <property type="entry name" value="TSP1_rpt_sf"/>
</dbReference>
<dbReference type="InterPro" id="IPR044004">
    <property type="entry name" value="TSP1_spondin_dom"/>
</dbReference>
<feature type="domain" description="Spondin-like TSP1" evidence="4">
    <location>
        <begin position="174"/>
        <end position="227"/>
    </location>
</feature>
<dbReference type="PANTHER" id="PTHR11311">
    <property type="entry name" value="SPONDIN"/>
    <property type="match status" value="1"/>
</dbReference>
<evidence type="ECO:0000256" key="2">
    <source>
        <dbReference type="ARBA" id="ARBA00023157"/>
    </source>
</evidence>
<dbReference type="FunFam" id="2.20.100.10:FF:000027">
    <property type="entry name" value="Thrombospondin type 1 domain containing 7A"/>
    <property type="match status" value="1"/>
</dbReference>